<dbReference type="PANTHER" id="PTHR12110">
    <property type="entry name" value="HYDROXYPYRUVATE ISOMERASE"/>
    <property type="match status" value="1"/>
</dbReference>
<proteinExistence type="predicted"/>
<sequence length="299" mass="31422">MSADFQLSLNTGTTRGLTLQQAVDATARAGLGHIGVWRDRVAEAGLENAARIIEQAGLQVSSLCRGGFLTAADEAGQRAALESNRAAIREAQVLGTSELIMVVGGLPAAAHVLGGEGDRGDKDVVAARERVAERLAELVPYALEHGVRLVLEALHPMYAADRAVLSTLGQALDLAAPHPVEAVGVVVDTFHVWWDPGLETQIARAGAEGRLASYQVCDFNLPIASDALLSRGMMGDGVIDFGTIGRWVAAAGYTGPVEVEIFNQEIFGQDPDVVLAVMKERWASLVLPSLTGAPARATA</sequence>
<dbReference type="GeneID" id="64347205"/>
<dbReference type="AlphaFoldDB" id="A0A4R5YIR6"/>
<name>A0A4R5YIR6_KOCRO</name>
<dbReference type="EMBL" id="SMZT01000002">
    <property type="protein sequence ID" value="TDL44836.1"/>
    <property type="molecule type" value="Genomic_DNA"/>
</dbReference>
<dbReference type="InterPro" id="IPR050312">
    <property type="entry name" value="IolE/XylAMocC-like"/>
</dbReference>
<keyword evidence="3" id="KW-0413">Isomerase</keyword>
<dbReference type="InterPro" id="IPR036237">
    <property type="entry name" value="Xyl_isomerase-like_sf"/>
</dbReference>
<evidence type="ECO:0000259" key="2">
    <source>
        <dbReference type="Pfam" id="PF01261"/>
    </source>
</evidence>
<protein>
    <submittedName>
        <fullName evidence="3">Sugar phosphate isomerase/epimerase</fullName>
    </submittedName>
</protein>
<dbReference type="PANTHER" id="PTHR12110:SF52">
    <property type="entry name" value="XYLOSE ISOMERASE"/>
    <property type="match status" value="1"/>
</dbReference>
<reference evidence="3 4" key="1">
    <citation type="submission" date="2019-03" db="EMBL/GenBank/DDBJ databases">
        <title>Genome Sequencing and Assembly of Various Microbes Isolated from Partially Reclaimed Soil and Acid Mine Drainage (AMD) Site.</title>
        <authorList>
            <person name="Steinbock B."/>
            <person name="Bechtold R."/>
            <person name="Sevigny J.L."/>
            <person name="Thomas D."/>
            <person name="Cuthill L.R."/>
            <person name="Aveiro Johannsen E.J."/>
            <person name="Thomas K."/>
            <person name="Ghosh A."/>
        </authorList>
    </citation>
    <scope>NUCLEOTIDE SEQUENCE [LARGE SCALE GENOMIC DNA]</scope>
    <source>
        <strain evidence="3 4">S-A3</strain>
    </source>
</reference>
<evidence type="ECO:0000313" key="4">
    <source>
        <dbReference type="Proteomes" id="UP000295163"/>
    </source>
</evidence>
<comment type="caution">
    <text evidence="3">The sequence shown here is derived from an EMBL/GenBank/DDBJ whole genome shotgun (WGS) entry which is preliminary data.</text>
</comment>
<keyword evidence="1" id="KW-0119">Carbohydrate metabolism</keyword>
<dbReference type="GO" id="GO:0016853">
    <property type="term" value="F:isomerase activity"/>
    <property type="evidence" value="ECO:0007669"/>
    <property type="project" value="UniProtKB-KW"/>
</dbReference>
<evidence type="ECO:0000313" key="3">
    <source>
        <dbReference type="EMBL" id="TDL44836.1"/>
    </source>
</evidence>
<accession>A0A4R5YIR6</accession>
<dbReference type="SUPFAM" id="SSF51658">
    <property type="entry name" value="Xylose isomerase-like"/>
    <property type="match status" value="1"/>
</dbReference>
<evidence type="ECO:0000256" key="1">
    <source>
        <dbReference type="ARBA" id="ARBA00023277"/>
    </source>
</evidence>
<organism evidence="3 4">
    <name type="scientific">Kocuria rosea</name>
    <name type="common">Deinococcus erythromyxa</name>
    <name type="synonym">Micrococcus rubens</name>
    <dbReference type="NCBI Taxonomy" id="1275"/>
    <lineage>
        <taxon>Bacteria</taxon>
        <taxon>Bacillati</taxon>
        <taxon>Actinomycetota</taxon>
        <taxon>Actinomycetes</taxon>
        <taxon>Micrococcales</taxon>
        <taxon>Micrococcaceae</taxon>
        <taxon>Kocuria</taxon>
    </lineage>
</organism>
<feature type="domain" description="Xylose isomerase-like TIM barrel" evidence="2">
    <location>
        <begin position="24"/>
        <end position="269"/>
    </location>
</feature>
<dbReference type="InterPro" id="IPR013022">
    <property type="entry name" value="Xyl_isomerase-like_TIM-brl"/>
</dbReference>
<dbReference type="RefSeq" id="WP_133409904.1">
    <property type="nucleotide sequence ID" value="NZ_SMZT01000002.1"/>
</dbReference>
<dbReference type="Proteomes" id="UP000295163">
    <property type="component" value="Unassembled WGS sequence"/>
</dbReference>
<gene>
    <name evidence="3" type="ORF">E2R59_07240</name>
</gene>
<dbReference type="Pfam" id="PF01261">
    <property type="entry name" value="AP_endonuc_2"/>
    <property type="match status" value="1"/>
</dbReference>
<dbReference type="Gene3D" id="3.20.20.150">
    <property type="entry name" value="Divalent-metal-dependent TIM barrel enzymes"/>
    <property type="match status" value="1"/>
</dbReference>